<evidence type="ECO:0000256" key="4">
    <source>
        <dbReference type="ARBA" id="ARBA00022448"/>
    </source>
</evidence>
<comment type="similarity">
    <text evidence="2">Belongs to the COG1 family.</text>
</comment>
<protein>
    <recommendedName>
        <fullName evidence="3">Conserved oligomeric Golgi complex subunit 1</fullName>
    </recommendedName>
</protein>
<evidence type="ECO:0000256" key="1">
    <source>
        <dbReference type="ARBA" id="ARBA00004395"/>
    </source>
</evidence>
<accession>A0A7D9H246</accession>
<name>A0A7D9H246_DEKBR</name>
<dbReference type="EMBL" id="CABFWN010000006">
    <property type="protein sequence ID" value="VUG19926.1"/>
    <property type="molecule type" value="Genomic_DNA"/>
</dbReference>
<organism evidence="8 9">
    <name type="scientific">Dekkera bruxellensis</name>
    <name type="common">Brettanomyces custersii</name>
    <dbReference type="NCBI Taxonomy" id="5007"/>
    <lineage>
        <taxon>Eukaryota</taxon>
        <taxon>Fungi</taxon>
        <taxon>Dikarya</taxon>
        <taxon>Ascomycota</taxon>
        <taxon>Saccharomycotina</taxon>
        <taxon>Pichiomycetes</taxon>
        <taxon>Pichiales</taxon>
        <taxon>Pichiaceae</taxon>
        <taxon>Brettanomyces</taxon>
    </lineage>
</organism>
<dbReference type="GO" id="GO:0006891">
    <property type="term" value="P:intra-Golgi vesicle-mediated transport"/>
    <property type="evidence" value="ECO:0007669"/>
    <property type="project" value="InterPro"/>
</dbReference>
<keyword evidence="7" id="KW-0472">Membrane</keyword>
<dbReference type="GO" id="GO:0017119">
    <property type="term" value="C:Golgi transport complex"/>
    <property type="evidence" value="ECO:0007669"/>
    <property type="project" value="InterPro"/>
</dbReference>
<evidence type="ECO:0000313" key="9">
    <source>
        <dbReference type="Proteomes" id="UP000478008"/>
    </source>
</evidence>
<evidence type="ECO:0000256" key="6">
    <source>
        <dbReference type="ARBA" id="ARBA00023034"/>
    </source>
</evidence>
<reference evidence="8 9" key="1">
    <citation type="submission" date="2019-07" db="EMBL/GenBank/DDBJ databases">
        <authorList>
            <person name="Friedrich A."/>
            <person name="Schacherer J."/>
        </authorList>
    </citation>
    <scope>NUCLEOTIDE SEQUENCE [LARGE SCALE GENOMIC DNA]</scope>
</reference>
<dbReference type="InterPro" id="IPR033370">
    <property type="entry name" value="COG1"/>
</dbReference>
<evidence type="ECO:0000256" key="7">
    <source>
        <dbReference type="ARBA" id="ARBA00023136"/>
    </source>
</evidence>
<dbReference type="PANTHER" id="PTHR31658:SF0">
    <property type="entry name" value="CONSERVED OLIGOMERIC GOLGI COMPLEX SUBUNIT 1"/>
    <property type="match status" value="1"/>
</dbReference>
<keyword evidence="6" id="KW-0333">Golgi apparatus</keyword>
<proteinExistence type="inferred from homology"/>
<evidence type="ECO:0000313" key="8">
    <source>
        <dbReference type="EMBL" id="VUG19926.1"/>
    </source>
</evidence>
<dbReference type="AlphaFoldDB" id="A0A7D9H246"/>
<dbReference type="GO" id="GO:0015031">
    <property type="term" value="P:protein transport"/>
    <property type="evidence" value="ECO:0007669"/>
    <property type="project" value="UniProtKB-KW"/>
</dbReference>
<keyword evidence="4" id="KW-0813">Transport</keyword>
<keyword evidence="5" id="KW-0653">Protein transport</keyword>
<evidence type="ECO:0000256" key="3">
    <source>
        <dbReference type="ARBA" id="ARBA00020978"/>
    </source>
</evidence>
<dbReference type="PANTHER" id="PTHR31658">
    <property type="entry name" value="CONSERVED OLIGOMERIC GOLGI COMPLEX SUBUNIT 1"/>
    <property type="match status" value="1"/>
</dbReference>
<gene>
    <name evidence="8" type="ORF">DEBR0S6_03444G</name>
</gene>
<comment type="subcellular location">
    <subcellularLocation>
        <location evidence="1">Golgi apparatus membrane</location>
        <topology evidence="1">Peripheral membrane protein</topology>
    </subcellularLocation>
</comment>
<dbReference type="Proteomes" id="UP000478008">
    <property type="component" value="Unassembled WGS sequence"/>
</dbReference>
<keyword evidence="9" id="KW-1185">Reference proteome</keyword>
<sequence length="840" mass="96677">MLSGKYDLSKLEKDTPEQLFERYPIATLEEIKDDLVQNISTKRLELRQLVGGKYRDLLKVADDIISMNKMTSSLNTRISDLTFKSSTYDDKTLKNLCAFDDHARKIQRNNVQGRNRAIVFRNIIHDCVYTYYHLEDDVRSQEGKNNLKHSDRGGTELLDGQLIKSRLSNKISLEYLQLSKQIYLLFNLFDKEVNDPSRQNLFSVKEIKSLRNDLIKEIQAKLESLADTYNYEYATNILASYVILTEYEPKEALIWFLEIRKNKLFQVGFCSNFTSSLSYLYVTLSCVSYFKTRLSSTLNRQFHSSTNSNWVAKSCFKKWYRWLNIDFANFAVDFPLSSKQLSINWNDEKLQKFLLEWKESITLETTGEFGKAFANCESLEKMSLLLSDILNSFKMFSSLIELPCVIHAKESKISEVLLVLWRERFEILLNNEWTKFDGILNEAVIAFNNENNLESNSTSYGIDLFTNTDISDINAFVKSASDPIAGTGLGAEIEEGIQNFIDNARAIIQSLTNLKDIIDRTERPIFSIDDSEEPEFWKKVQKSMFEYVDGYAANLVKRVNSSVEAFFKEIREIVHGDESYGPERSMILIRGISQVGKSLDLPLIYNEVGKITHSKVACIKLETTSLTSPLLSECMIPAISKLTDQEIAELTKMAKERWTIGYSNDEGNSEADSDNDNMDNVDVPEASIWKSYETKRKLPTAPSVDLEKSLYKIATSLLTVQQNDFSDIYLISEFEGPKEDLIGKIARAIGEGISVDNRQRDCHELALLTFSDIVFAYYFTHPQADSTDLDNSLQKSEQLFKYVKELYEANPDLQDDKYRLEIINSIRKHFETTKLMYYPF</sequence>
<dbReference type="GO" id="GO:0000139">
    <property type="term" value="C:Golgi membrane"/>
    <property type="evidence" value="ECO:0007669"/>
    <property type="project" value="UniProtKB-SubCell"/>
</dbReference>
<dbReference type="Pfam" id="PF08700">
    <property type="entry name" value="VPS51_Exo84_N"/>
    <property type="match status" value="1"/>
</dbReference>
<evidence type="ECO:0000256" key="2">
    <source>
        <dbReference type="ARBA" id="ARBA00006653"/>
    </source>
</evidence>
<evidence type="ECO:0000256" key="5">
    <source>
        <dbReference type="ARBA" id="ARBA00022927"/>
    </source>
</evidence>